<evidence type="ECO:0000313" key="3">
    <source>
        <dbReference type="Proteomes" id="UP000199134"/>
    </source>
</evidence>
<sequence>MMKQTILFLLAFVCIGCSLNQERQQPFTLQGVWQLSEAEFPTGQAQSFPSEGITYLRIYEGDSIMYQCRLTRSESALVIQPSEISDVKVIDTGDKERLYLEDGDPFPLTILDDSTITIQQGGILYTWRRADEIAKEWKKEICEIISDDLSDDHQGEFHSYVLSSKERQQENMIHWFIGFSIVITIVVIIAIQAAIVYRREKRKLRFQLQQIQDMQENRPQVVRQAVETMEKEFFASDGYISLQRRIAGGQLLKEQDWLDIEAQLKRVYPAFSSQLHALYPLSELEYQVCMLIKLRIAPTDIASVMARSTSTISTMRSRLYTKVFGRKGGAKEWDEFLQGIGV</sequence>
<evidence type="ECO:0008006" key="4">
    <source>
        <dbReference type="Google" id="ProtNLM"/>
    </source>
</evidence>
<dbReference type="GO" id="GO:0003677">
    <property type="term" value="F:DNA binding"/>
    <property type="evidence" value="ECO:0007669"/>
    <property type="project" value="InterPro"/>
</dbReference>
<comment type="caution">
    <text evidence="2">The sequence shown here is derived from an EMBL/GenBank/DDBJ whole genome shotgun (WGS) entry which is preliminary data.</text>
</comment>
<dbReference type="OrthoDB" id="1070114at2"/>
<dbReference type="InterPro" id="IPR016032">
    <property type="entry name" value="Sig_transdc_resp-reg_C-effctor"/>
</dbReference>
<accession>A0A1H0GAK8</accession>
<proteinExistence type="predicted"/>
<keyword evidence="1" id="KW-1133">Transmembrane helix</keyword>
<dbReference type="SUPFAM" id="SSF46894">
    <property type="entry name" value="C-terminal effector domain of the bipartite response regulators"/>
    <property type="match status" value="1"/>
</dbReference>
<organism evidence="2 3">
    <name type="scientific">Prevotella communis</name>
    <dbReference type="NCBI Taxonomy" id="2913614"/>
    <lineage>
        <taxon>Bacteria</taxon>
        <taxon>Pseudomonadati</taxon>
        <taxon>Bacteroidota</taxon>
        <taxon>Bacteroidia</taxon>
        <taxon>Bacteroidales</taxon>
        <taxon>Prevotellaceae</taxon>
        <taxon>Prevotella</taxon>
    </lineage>
</organism>
<dbReference type="EMBL" id="FNIW01000008">
    <property type="protein sequence ID" value="SDO03871.1"/>
    <property type="molecule type" value="Genomic_DNA"/>
</dbReference>
<evidence type="ECO:0000313" key="2">
    <source>
        <dbReference type="EMBL" id="SDO03871.1"/>
    </source>
</evidence>
<protein>
    <recommendedName>
        <fullName evidence="4">HTH luxR-type domain-containing protein</fullName>
    </recommendedName>
</protein>
<dbReference type="AlphaFoldDB" id="A0A1H0GAK8"/>
<reference evidence="3" key="1">
    <citation type="submission" date="2016-10" db="EMBL/GenBank/DDBJ databases">
        <authorList>
            <person name="de Groot N.N."/>
        </authorList>
    </citation>
    <scope>NUCLEOTIDE SEQUENCE [LARGE SCALE GENOMIC DNA]</scope>
    <source>
        <strain evidence="3">BP1-145</strain>
    </source>
</reference>
<keyword evidence="1" id="KW-0472">Membrane</keyword>
<feature type="transmembrane region" description="Helical" evidence="1">
    <location>
        <begin position="172"/>
        <end position="197"/>
    </location>
</feature>
<dbReference type="RefSeq" id="WP_143005732.1">
    <property type="nucleotide sequence ID" value="NZ_FNIW01000008.1"/>
</dbReference>
<keyword evidence="1" id="KW-0812">Transmembrane</keyword>
<name>A0A1H0GAK8_9BACT</name>
<dbReference type="GO" id="GO:0006355">
    <property type="term" value="P:regulation of DNA-templated transcription"/>
    <property type="evidence" value="ECO:0007669"/>
    <property type="project" value="InterPro"/>
</dbReference>
<gene>
    <name evidence="2" type="ORF">SAMN04487900_10832</name>
</gene>
<evidence type="ECO:0000256" key="1">
    <source>
        <dbReference type="SAM" id="Phobius"/>
    </source>
</evidence>
<dbReference type="Proteomes" id="UP000199134">
    <property type="component" value="Unassembled WGS sequence"/>
</dbReference>